<dbReference type="SUPFAM" id="SSF52151">
    <property type="entry name" value="FabD/lysophospholipase-like"/>
    <property type="match status" value="1"/>
</dbReference>
<evidence type="ECO:0000313" key="3">
    <source>
        <dbReference type="EMBL" id="ROO29788.1"/>
    </source>
</evidence>
<organism evidence="3 4">
    <name type="scientific">Salinisphaera japonica YTM-1</name>
    <dbReference type="NCBI Taxonomy" id="1209778"/>
    <lineage>
        <taxon>Bacteria</taxon>
        <taxon>Pseudomonadati</taxon>
        <taxon>Pseudomonadota</taxon>
        <taxon>Gammaproteobacteria</taxon>
        <taxon>Salinisphaerales</taxon>
        <taxon>Salinisphaeraceae</taxon>
        <taxon>Salinisphaera</taxon>
    </lineage>
</organism>
<dbReference type="RefSeq" id="WP_123657697.1">
    <property type="nucleotide sequence ID" value="NZ_AYKG01000013.1"/>
</dbReference>
<dbReference type="Proteomes" id="UP000285310">
    <property type="component" value="Unassembled WGS sequence"/>
</dbReference>
<feature type="domain" description="PNPLA" evidence="2">
    <location>
        <begin position="64"/>
        <end position="243"/>
    </location>
</feature>
<evidence type="ECO:0000313" key="4">
    <source>
        <dbReference type="Proteomes" id="UP000285310"/>
    </source>
</evidence>
<dbReference type="GO" id="GO:0006629">
    <property type="term" value="P:lipid metabolic process"/>
    <property type="evidence" value="ECO:0007669"/>
    <property type="project" value="UniProtKB-KW"/>
</dbReference>
<sequence>MDSARWLTIKAGPAARAALAEGALTPDRIGAVAAAAGGPKWLAIAPFHRTLFADWLSDAHHLPIVGSSIGAWAGAMACHEDDPAGAIDALAQRYIAQSYAEKPDARVITETLAGILDTALTDGVRRGILSNPRFDLHVVTCRSKGLAASDNRLRLGAALGLSAAANLVDRVGLGLAFERVVFARGARELVWANEGFATRTVALSQANLFDALFASGNVPMIMNAVHDPAGAPAGLYRDGGLTDYHIDQPLLAPGASAPIVLMPHFEDRLVPGWLDKRLKWRRPRHADHVLMIGPGPAMREALPGGRVPERRDFYRHAGDDATRQRLWREAMTAGERMRDAFFDLAARDKLVDHVQPL</sequence>
<accession>A0A423PVZ9</accession>
<dbReference type="InParanoid" id="A0A423PVZ9"/>
<dbReference type="InterPro" id="IPR002641">
    <property type="entry name" value="PNPLA_dom"/>
</dbReference>
<dbReference type="EMBL" id="AYKG01000013">
    <property type="protein sequence ID" value="ROO29788.1"/>
    <property type="molecule type" value="Genomic_DNA"/>
</dbReference>
<gene>
    <name evidence="3" type="ORF">SAJA_05840</name>
</gene>
<proteinExistence type="predicted"/>
<dbReference type="InterPro" id="IPR016035">
    <property type="entry name" value="Acyl_Trfase/lysoPLipase"/>
</dbReference>
<name>A0A423PVZ9_9GAMM</name>
<evidence type="ECO:0000256" key="1">
    <source>
        <dbReference type="ARBA" id="ARBA00023098"/>
    </source>
</evidence>
<dbReference type="OrthoDB" id="8586159at2"/>
<dbReference type="AlphaFoldDB" id="A0A423PVZ9"/>
<dbReference type="Pfam" id="PF01734">
    <property type="entry name" value="Patatin"/>
    <property type="match status" value="1"/>
</dbReference>
<evidence type="ECO:0000259" key="2">
    <source>
        <dbReference type="Pfam" id="PF01734"/>
    </source>
</evidence>
<comment type="caution">
    <text evidence="3">The sequence shown here is derived from an EMBL/GenBank/DDBJ whole genome shotgun (WGS) entry which is preliminary data.</text>
</comment>
<keyword evidence="1" id="KW-0443">Lipid metabolism</keyword>
<keyword evidence="4" id="KW-1185">Reference proteome</keyword>
<protein>
    <recommendedName>
        <fullName evidence="2">PNPLA domain-containing protein</fullName>
    </recommendedName>
</protein>
<reference evidence="3 4" key="1">
    <citation type="submission" date="2013-10" db="EMBL/GenBank/DDBJ databases">
        <title>Salinisphaera japonica YTM-1 Genome Sequencing.</title>
        <authorList>
            <person name="Lai Q."/>
            <person name="Li C."/>
            <person name="Shao Z."/>
        </authorList>
    </citation>
    <scope>NUCLEOTIDE SEQUENCE [LARGE SCALE GENOMIC DNA]</scope>
    <source>
        <strain evidence="3 4">YTM-1</strain>
    </source>
</reference>